<evidence type="ECO:0000256" key="3">
    <source>
        <dbReference type="SAM" id="MobiDB-lite"/>
    </source>
</evidence>
<reference evidence="5" key="1">
    <citation type="submission" date="2022-12" db="EMBL/GenBank/DDBJ databases">
        <title>New Phytohabitans aurantiacus sp. RD004123 nov., an actinomycete isolated from soil.</title>
        <authorList>
            <person name="Triningsih D.W."/>
            <person name="Harunari E."/>
            <person name="Igarashi Y."/>
        </authorList>
    </citation>
    <scope>NUCLEOTIDE SEQUENCE</scope>
    <source>
        <strain evidence="5">RD004123</strain>
    </source>
</reference>
<dbReference type="PANTHER" id="PTHR43390:SF1">
    <property type="entry name" value="CHLOROPLAST PROCESSING PEPTIDASE"/>
    <property type="match status" value="1"/>
</dbReference>
<evidence type="ECO:0000256" key="1">
    <source>
        <dbReference type="ARBA" id="ARBA00004401"/>
    </source>
</evidence>
<dbReference type="InterPro" id="IPR036286">
    <property type="entry name" value="LexA/Signal_pep-like_sf"/>
</dbReference>
<dbReference type="PANTHER" id="PTHR43390">
    <property type="entry name" value="SIGNAL PEPTIDASE I"/>
    <property type="match status" value="1"/>
</dbReference>
<accession>A0ABQ5RAF6</accession>
<protein>
    <recommendedName>
        <fullName evidence="4">Peptidase S26 domain-containing protein</fullName>
    </recommendedName>
</protein>
<dbReference type="Gene3D" id="2.10.109.10">
    <property type="entry name" value="Umud Fragment, subunit A"/>
    <property type="match status" value="1"/>
</dbReference>
<name>A0ABQ5RAF6_9ACTN</name>
<dbReference type="InterPro" id="IPR019533">
    <property type="entry name" value="Peptidase_S26"/>
</dbReference>
<dbReference type="InterPro" id="IPR000223">
    <property type="entry name" value="Pept_S26A_signal_pept_1"/>
</dbReference>
<comment type="caution">
    <text evidence="5">The sequence shown here is derived from an EMBL/GenBank/DDBJ whole genome shotgun (WGS) entry which is preliminary data.</text>
</comment>
<evidence type="ECO:0000313" key="5">
    <source>
        <dbReference type="EMBL" id="GLI02892.1"/>
    </source>
</evidence>
<sequence length="168" mass="17345">MDGLTLALVVAGVVVVLVAGLLLAARAVLQVVGVQGDSMTPTYQHGDQLLVLRRGFRRRLRVGAVVVCLPPPGVIIPDGERVARSQLIVKRVAGLPDGRLYVLGDAPQHSMDSRMFGPLDPHLARGVVVRRLGAGKSPSSASAGGDRVGGANGADGTDRAEGPLGRHG</sequence>
<dbReference type="PRINTS" id="PR00727">
    <property type="entry name" value="LEADERPTASE"/>
</dbReference>
<dbReference type="EMBL" id="BSDI01000071">
    <property type="protein sequence ID" value="GLI02892.1"/>
    <property type="molecule type" value="Genomic_DNA"/>
</dbReference>
<proteinExistence type="inferred from homology"/>
<evidence type="ECO:0000313" key="6">
    <source>
        <dbReference type="Proteomes" id="UP001144280"/>
    </source>
</evidence>
<keyword evidence="6" id="KW-1185">Reference proteome</keyword>
<evidence type="ECO:0000259" key="4">
    <source>
        <dbReference type="Pfam" id="PF10502"/>
    </source>
</evidence>
<feature type="region of interest" description="Disordered" evidence="3">
    <location>
        <begin position="134"/>
        <end position="168"/>
    </location>
</feature>
<dbReference type="RefSeq" id="WP_281904685.1">
    <property type="nucleotide sequence ID" value="NZ_BSDI01000071.1"/>
</dbReference>
<dbReference type="CDD" id="cd06530">
    <property type="entry name" value="S26_SPase_I"/>
    <property type="match status" value="1"/>
</dbReference>
<dbReference type="Pfam" id="PF10502">
    <property type="entry name" value="Peptidase_S26"/>
    <property type="match status" value="1"/>
</dbReference>
<comment type="similarity">
    <text evidence="2">Belongs to the peptidase S26 family.</text>
</comment>
<gene>
    <name evidence="5" type="ORF">Pa4123_81700</name>
</gene>
<dbReference type="SUPFAM" id="SSF51306">
    <property type="entry name" value="LexA/Signal peptidase"/>
    <property type="match status" value="1"/>
</dbReference>
<dbReference type="Proteomes" id="UP001144280">
    <property type="component" value="Unassembled WGS sequence"/>
</dbReference>
<feature type="compositionally biased region" description="Low complexity" evidence="3">
    <location>
        <begin position="134"/>
        <end position="145"/>
    </location>
</feature>
<comment type="subcellular location">
    <subcellularLocation>
        <location evidence="1">Cell membrane</location>
        <topology evidence="1">Single-pass type II membrane protein</topology>
    </subcellularLocation>
</comment>
<organism evidence="5 6">
    <name type="scientific">Phytohabitans aurantiacus</name>
    <dbReference type="NCBI Taxonomy" id="3016789"/>
    <lineage>
        <taxon>Bacteria</taxon>
        <taxon>Bacillati</taxon>
        <taxon>Actinomycetota</taxon>
        <taxon>Actinomycetes</taxon>
        <taxon>Micromonosporales</taxon>
        <taxon>Micromonosporaceae</taxon>
    </lineage>
</organism>
<feature type="domain" description="Peptidase S26" evidence="4">
    <location>
        <begin position="10"/>
        <end position="96"/>
    </location>
</feature>
<evidence type="ECO:0000256" key="2">
    <source>
        <dbReference type="ARBA" id="ARBA00009370"/>
    </source>
</evidence>